<sequence>MRDRYLEMPAYREEGTSVQAIDIENNDSTSKQDPKYDGGKFGTFMFKNYVIHWLEMVISFVFITYVSLVLLSMMKVWEKGNVFIKIYPKINQWVVLTSIILSIVSMALRWKDMLHSVKNIKTHPVIIFCGLMLIGVLTLSMRFFFSTIKNTSSKSGTDAYSECHPEIIGSVLGHTSGLVFAYIVYVCVKAMFNGNFSYTSNLVRLVSIVVGALIIIGAGILNLASVINHDKVAIAYGVAGIVMAIINMISFDLRTTESPDNKFNWTVAAAAMVLFISSLVMIKKAYCANDVSTKDFFTKRGSEFMYGIYNASIVNSYNAEDDISDQ</sequence>
<keyword evidence="1" id="KW-1133">Transmembrane helix</keyword>
<keyword evidence="1" id="KW-0472">Membrane</keyword>
<feature type="transmembrane region" description="Helical" evidence="1">
    <location>
        <begin position="125"/>
        <end position="145"/>
    </location>
</feature>
<dbReference type="Proteomes" id="UP000031056">
    <property type="component" value="Unassembled WGS sequence"/>
</dbReference>
<dbReference type="HOGENOM" id="CLU_852851_0_0_1"/>
<dbReference type="EMBL" id="JOKQ01000009">
    <property type="protein sequence ID" value="KHN69125.1"/>
    <property type="molecule type" value="Genomic_DNA"/>
</dbReference>
<feature type="transmembrane region" description="Helical" evidence="1">
    <location>
        <begin position="166"/>
        <end position="185"/>
    </location>
</feature>
<evidence type="ECO:0000313" key="3">
    <source>
        <dbReference type="Proteomes" id="UP000031056"/>
    </source>
</evidence>
<feature type="transmembrane region" description="Helical" evidence="1">
    <location>
        <begin position="50"/>
        <end position="72"/>
    </location>
</feature>
<protein>
    <submittedName>
        <fullName evidence="2">Uncharacterized protein</fullName>
    </submittedName>
</protein>
<dbReference type="GeneID" id="26262263"/>
<keyword evidence="1" id="KW-0812">Transmembrane</keyword>
<keyword evidence="3" id="KW-1185">Reference proteome</keyword>
<feature type="transmembrane region" description="Helical" evidence="1">
    <location>
        <begin position="205"/>
        <end position="226"/>
    </location>
</feature>
<dbReference type="InParanoid" id="A0A0B2UJG8"/>
<reference evidence="2 3" key="1">
    <citation type="journal article" date="2014" name="MBio">
        <title>The Ordospora colligata genome; evolution of extreme reduction in microsporidia and host-to-parasite horizontal gene transfer.</title>
        <authorList>
            <person name="Pombert J.-F."/>
            <person name="Haag K.L."/>
            <person name="Beidas S."/>
            <person name="Ebert D."/>
            <person name="Keeling P.J."/>
        </authorList>
    </citation>
    <scope>NUCLEOTIDE SEQUENCE [LARGE SCALE GENOMIC DNA]</scope>
    <source>
        <strain evidence="2 3">OC4</strain>
    </source>
</reference>
<dbReference type="AlphaFoldDB" id="A0A0B2UJG8"/>
<feature type="transmembrane region" description="Helical" evidence="1">
    <location>
        <begin position="263"/>
        <end position="282"/>
    </location>
</feature>
<gene>
    <name evidence="2" type="ORF">M896_090490</name>
</gene>
<proteinExistence type="predicted"/>
<feature type="transmembrane region" description="Helical" evidence="1">
    <location>
        <begin position="233"/>
        <end position="251"/>
    </location>
</feature>
<comment type="caution">
    <text evidence="2">The sequence shown here is derived from an EMBL/GenBank/DDBJ whole genome shotgun (WGS) entry which is preliminary data.</text>
</comment>
<accession>A0A0B2UJG8</accession>
<dbReference type="VEuPathDB" id="MicrosporidiaDB:M896_090490"/>
<dbReference type="RefSeq" id="XP_014563167.1">
    <property type="nucleotide sequence ID" value="XM_014707681.1"/>
</dbReference>
<evidence type="ECO:0000313" key="2">
    <source>
        <dbReference type="EMBL" id="KHN69125.1"/>
    </source>
</evidence>
<evidence type="ECO:0000256" key="1">
    <source>
        <dbReference type="SAM" id="Phobius"/>
    </source>
</evidence>
<organism evidence="2 3">
    <name type="scientific">Ordospora colligata OC4</name>
    <dbReference type="NCBI Taxonomy" id="1354746"/>
    <lineage>
        <taxon>Eukaryota</taxon>
        <taxon>Fungi</taxon>
        <taxon>Fungi incertae sedis</taxon>
        <taxon>Microsporidia</taxon>
        <taxon>Ordosporidae</taxon>
        <taxon>Ordospora</taxon>
    </lineage>
</organism>
<feature type="transmembrane region" description="Helical" evidence="1">
    <location>
        <begin position="93"/>
        <end position="110"/>
    </location>
</feature>
<name>A0A0B2UJG8_9MICR</name>